<proteinExistence type="inferred from homology"/>
<evidence type="ECO:0000256" key="1">
    <source>
        <dbReference type="ARBA" id="ARBA00009013"/>
    </source>
</evidence>
<comment type="caution">
    <text evidence="4">The sequence shown here is derived from an EMBL/GenBank/DDBJ whole genome shotgun (WGS) entry which is preliminary data.</text>
</comment>
<feature type="domain" description="STAS" evidence="3">
    <location>
        <begin position="20"/>
        <end position="113"/>
    </location>
</feature>
<protein>
    <recommendedName>
        <fullName evidence="2">Anti-sigma factor antagonist</fullName>
    </recommendedName>
</protein>
<evidence type="ECO:0000313" key="5">
    <source>
        <dbReference type="Proteomes" id="UP000295198"/>
    </source>
</evidence>
<dbReference type="Pfam" id="PF01740">
    <property type="entry name" value="STAS"/>
    <property type="match status" value="1"/>
</dbReference>
<organism evidence="4 5">
    <name type="scientific">Nocardioides guangzhouensis</name>
    <dbReference type="NCBI Taxonomy" id="2497878"/>
    <lineage>
        <taxon>Bacteria</taxon>
        <taxon>Bacillati</taxon>
        <taxon>Actinomycetota</taxon>
        <taxon>Actinomycetes</taxon>
        <taxon>Propionibacteriales</taxon>
        <taxon>Nocardioidaceae</taxon>
        <taxon>Nocardioides</taxon>
    </lineage>
</organism>
<accession>A0A4Q4ZJD4</accession>
<evidence type="ECO:0000259" key="3">
    <source>
        <dbReference type="PROSITE" id="PS50801"/>
    </source>
</evidence>
<keyword evidence="5" id="KW-1185">Reference proteome</keyword>
<dbReference type="Gene3D" id="3.30.750.24">
    <property type="entry name" value="STAS domain"/>
    <property type="match status" value="1"/>
</dbReference>
<dbReference type="AlphaFoldDB" id="A0A4Q4ZJD4"/>
<dbReference type="GO" id="GO:0043856">
    <property type="term" value="F:anti-sigma factor antagonist activity"/>
    <property type="evidence" value="ECO:0007669"/>
    <property type="project" value="InterPro"/>
</dbReference>
<dbReference type="PROSITE" id="PS50801">
    <property type="entry name" value="STAS"/>
    <property type="match status" value="1"/>
</dbReference>
<dbReference type="CDD" id="cd07043">
    <property type="entry name" value="STAS_anti-anti-sigma_factors"/>
    <property type="match status" value="1"/>
</dbReference>
<dbReference type="InterPro" id="IPR003658">
    <property type="entry name" value="Anti-sigma_ant"/>
</dbReference>
<dbReference type="InterPro" id="IPR036513">
    <property type="entry name" value="STAS_dom_sf"/>
</dbReference>
<name>A0A4Q4ZJD4_9ACTN</name>
<gene>
    <name evidence="4" type="ORF">EKO23_04025</name>
</gene>
<sequence>MSELARVEPLPQDGSADHTVVLSVTGEIDLSNAEQVRDAIGAALPVEAAVLVVDLSGTQYLDSAGIAMLFRLAERLGWSRQELHLVVPPDAPIRAAIRITHLDTVITVHDALA</sequence>
<dbReference type="EMBL" id="SDKM01000004">
    <property type="protein sequence ID" value="RYP88025.1"/>
    <property type="molecule type" value="Genomic_DNA"/>
</dbReference>
<dbReference type="RefSeq" id="WP_134714342.1">
    <property type="nucleotide sequence ID" value="NZ_SDKM01000004.1"/>
</dbReference>
<dbReference type="PANTHER" id="PTHR33495:SF2">
    <property type="entry name" value="ANTI-SIGMA FACTOR ANTAGONIST TM_1081-RELATED"/>
    <property type="match status" value="1"/>
</dbReference>
<dbReference type="Proteomes" id="UP000295198">
    <property type="component" value="Unassembled WGS sequence"/>
</dbReference>
<evidence type="ECO:0000313" key="4">
    <source>
        <dbReference type="EMBL" id="RYP88025.1"/>
    </source>
</evidence>
<comment type="similarity">
    <text evidence="1 2">Belongs to the anti-sigma-factor antagonist family.</text>
</comment>
<dbReference type="PANTHER" id="PTHR33495">
    <property type="entry name" value="ANTI-SIGMA FACTOR ANTAGONIST TM_1081-RELATED-RELATED"/>
    <property type="match status" value="1"/>
</dbReference>
<evidence type="ECO:0000256" key="2">
    <source>
        <dbReference type="RuleBase" id="RU003749"/>
    </source>
</evidence>
<reference evidence="4 5" key="1">
    <citation type="submission" date="2019-01" db="EMBL/GenBank/DDBJ databases">
        <title>Nocardioides guangzhouensis sp. nov., an actinobacterium isolated from soil.</title>
        <authorList>
            <person name="Fu Y."/>
            <person name="Cai Y."/>
            <person name="Lin Z."/>
            <person name="Chen P."/>
        </authorList>
    </citation>
    <scope>NUCLEOTIDE SEQUENCE [LARGE SCALE GENOMIC DNA]</scope>
    <source>
        <strain evidence="4 5">130</strain>
    </source>
</reference>
<dbReference type="OrthoDB" id="4870156at2"/>
<dbReference type="SUPFAM" id="SSF52091">
    <property type="entry name" value="SpoIIaa-like"/>
    <property type="match status" value="1"/>
</dbReference>
<dbReference type="NCBIfam" id="TIGR00377">
    <property type="entry name" value="ant_ant_sig"/>
    <property type="match status" value="1"/>
</dbReference>
<dbReference type="InterPro" id="IPR002645">
    <property type="entry name" value="STAS_dom"/>
</dbReference>